<dbReference type="RefSeq" id="WP_147651646.1">
    <property type="nucleotide sequence ID" value="NZ_CP042383.1"/>
</dbReference>
<name>A0A5B8SYZ4_LEUPS</name>
<dbReference type="Proteomes" id="UP000321296">
    <property type="component" value="Chromosome"/>
</dbReference>
<dbReference type="KEGG" id="lpse:FGL85_07935"/>
<organism evidence="2 3">
    <name type="scientific">Leuconostoc pseudomesenteroides</name>
    <dbReference type="NCBI Taxonomy" id="33968"/>
    <lineage>
        <taxon>Bacteria</taxon>
        <taxon>Bacillati</taxon>
        <taxon>Bacillota</taxon>
        <taxon>Bacilli</taxon>
        <taxon>Lactobacillales</taxon>
        <taxon>Lactobacillaceae</taxon>
        <taxon>Leuconostoc</taxon>
    </lineage>
</organism>
<evidence type="ECO:0000313" key="2">
    <source>
        <dbReference type="EMBL" id="QEA42432.1"/>
    </source>
</evidence>
<dbReference type="InterPro" id="IPR050276">
    <property type="entry name" value="MshD_Acetyltransferase"/>
</dbReference>
<dbReference type="InterPro" id="IPR016181">
    <property type="entry name" value="Acyl_CoA_acyltransferase"/>
</dbReference>
<keyword evidence="2" id="KW-0808">Transferase</keyword>
<feature type="domain" description="N-acetyltransferase" evidence="1">
    <location>
        <begin position="16"/>
        <end position="157"/>
    </location>
</feature>
<gene>
    <name evidence="2" type="ORF">FGL85_07935</name>
</gene>
<dbReference type="AlphaFoldDB" id="A0A5B8SYZ4"/>
<evidence type="ECO:0000259" key="1">
    <source>
        <dbReference type="PROSITE" id="PS51186"/>
    </source>
</evidence>
<dbReference type="Gene3D" id="3.40.630.30">
    <property type="match status" value="1"/>
</dbReference>
<dbReference type="PANTHER" id="PTHR43617">
    <property type="entry name" value="L-AMINO ACID N-ACETYLTRANSFERASE"/>
    <property type="match status" value="1"/>
</dbReference>
<sequence length="157" mass="17999">MMKRGTNTVTNQPFFQKFTTANKQLYQQNIDLRNAVLRGPLGKLITPEEIVIEQNNQFYGITVADVLVATFSTYQKNTATVRLVSFAVDMSYQQQGLGSRLFRWVLDDFKKQGYQQVSLSARASAHKFYLKQGFKDVGNPTTNQYLGVIDFDMQYMI</sequence>
<protein>
    <submittedName>
        <fullName evidence="2">GNAT family N-acetyltransferase</fullName>
    </submittedName>
</protein>
<dbReference type="CDD" id="cd04301">
    <property type="entry name" value="NAT_SF"/>
    <property type="match status" value="1"/>
</dbReference>
<reference evidence="2 3" key="1">
    <citation type="submission" date="2019-06" db="EMBL/GenBank/DDBJ databases">
        <title>Genome analyses of bacteria isolated from kimchi.</title>
        <authorList>
            <person name="Lee S."/>
            <person name="Ahn S."/>
            <person name="Roh S."/>
        </authorList>
    </citation>
    <scope>NUCLEOTIDE SEQUENCE [LARGE SCALE GENOMIC DNA]</scope>
    <source>
        <strain evidence="2 3">CBA3630</strain>
    </source>
</reference>
<dbReference type="Pfam" id="PF13673">
    <property type="entry name" value="Acetyltransf_10"/>
    <property type="match status" value="1"/>
</dbReference>
<dbReference type="InterPro" id="IPR000182">
    <property type="entry name" value="GNAT_dom"/>
</dbReference>
<accession>A0A5B8SYZ4</accession>
<evidence type="ECO:0000313" key="3">
    <source>
        <dbReference type="Proteomes" id="UP000321296"/>
    </source>
</evidence>
<dbReference type="PROSITE" id="PS51186">
    <property type="entry name" value="GNAT"/>
    <property type="match status" value="1"/>
</dbReference>
<dbReference type="PANTHER" id="PTHR43617:SF2">
    <property type="entry name" value="UPF0039 PROTEIN SLL0451"/>
    <property type="match status" value="1"/>
</dbReference>
<proteinExistence type="predicted"/>
<dbReference type="SUPFAM" id="SSF55729">
    <property type="entry name" value="Acyl-CoA N-acyltransferases (Nat)"/>
    <property type="match status" value="1"/>
</dbReference>
<dbReference type="EMBL" id="CP042383">
    <property type="protein sequence ID" value="QEA42432.1"/>
    <property type="molecule type" value="Genomic_DNA"/>
</dbReference>
<dbReference type="GO" id="GO:0016747">
    <property type="term" value="F:acyltransferase activity, transferring groups other than amino-acyl groups"/>
    <property type="evidence" value="ECO:0007669"/>
    <property type="project" value="InterPro"/>
</dbReference>